<dbReference type="PANTHER" id="PTHR30348">
    <property type="entry name" value="UNCHARACTERIZED PROTEIN YECE"/>
    <property type="match status" value="1"/>
</dbReference>
<dbReference type="InterPro" id="IPR036520">
    <property type="entry name" value="UPF0759_sf"/>
</dbReference>
<protein>
    <submittedName>
        <fullName evidence="1">DUF72 domain-containing protein</fullName>
    </submittedName>
</protein>
<proteinExistence type="predicted"/>
<accession>A0ABV7WX07</accession>
<dbReference type="InterPro" id="IPR002763">
    <property type="entry name" value="DUF72"/>
</dbReference>
<evidence type="ECO:0000313" key="1">
    <source>
        <dbReference type="EMBL" id="MFC3703838.1"/>
    </source>
</evidence>
<evidence type="ECO:0000313" key="2">
    <source>
        <dbReference type="Proteomes" id="UP001595613"/>
    </source>
</evidence>
<name>A0ABV7WX07_9HYPH</name>
<dbReference type="EMBL" id="JBHRYD010000001">
    <property type="protein sequence ID" value="MFC3703838.1"/>
    <property type="molecule type" value="Genomic_DNA"/>
</dbReference>
<dbReference type="Gene3D" id="3.20.20.410">
    <property type="entry name" value="Protein of unknown function UPF0759"/>
    <property type="match status" value="1"/>
</dbReference>
<sequence length="302" mass="34574">MSGRKKGEIRIGVSGWTYRPWRGNFYPKGLVQRNELRFAASRFNALEINGTFYRLQTPAAYRRWAAETPEGFVFAVKGSRYLTHMLRLERPETALANFFASGPLVLGDRLGPVLWQFPASFRFDADRIEAFFRLLPRDSTEAAELARKHDDRLRARADYGDGGRRRLRHAMEIRHESFRDPAFIALLRKYGVALVCADTVDWPLLMDVTADFVYCRLHGSAELYKSGYAGRELDRWARRVGHWSRGAATDGHFVTGPTQDGRPRDVFVFFDNTDKLMAPGDAQGLMERLDIRWDAEAGRPAH</sequence>
<organism evidence="1 2">
    <name type="scientific">Devosia honganensis</name>
    <dbReference type="NCBI Taxonomy" id="1610527"/>
    <lineage>
        <taxon>Bacteria</taxon>
        <taxon>Pseudomonadati</taxon>
        <taxon>Pseudomonadota</taxon>
        <taxon>Alphaproteobacteria</taxon>
        <taxon>Hyphomicrobiales</taxon>
        <taxon>Devosiaceae</taxon>
        <taxon>Devosia</taxon>
    </lineage>
</organism>
<keyword evidence="2" id="KW-1185">Reference proteome</keyword>
<dbReference type="SUPFAM" id="SSF117396">
    <property type="entry name" value="TM1631-like"/>
    <property type="match status" value="1"/>
</dbReference>
<dbReference type="Proteomes" id="UP001595613">
    <property type="component" value="Unassembled WGS sequence"/>
</dbReference>
<reference evidence="2" key="1">
    <citation type="journal article" date="2019" name="Int. J. Syst. Evol. Microbiol.">
        <title>The Global Catalogue of Microorganisms (GCM) 10K type strain sequencing project: providing services to taxonomists for standard genome sequencing and annotation.</title>
        <authorList>
            <consortium name="The Broad Institute Genomics Platform"/>
            <consortium name="The Broad Institute Genome Sequencing Center for Infectious Disease"/>
            <person name="Wu L."/>
            <person name="Ma J."/>
        </authorList>
    </citation>
    <scope>NUCLEOTIDE SEQUENCE [LARGE SCALE GENOMIC DNA]</scope>
    <source>
        <strain evidence="2">KCTC 42281</strain>
    </source>
</reference>
<dbReference type="PANTHER" id="PTHR30348:SF4">
    <property type="entry name" value="DUF72 DOMAIN-CONTAINING PROTEIN"/>
    <property type="match status" value="1"/>
</dbReference>
<dbReference type="Pfam" id="PF01904">
    <property type="entry name" value="DUF72"/>
    <property type="match status" value="1"/>
</dbReference>
<gene>
    <name evidence="1" type="ORF">ACFOOL_03595</name>
</gene>
<comment type="caution">
    <text evidence="1">The sequence shown here is derived from an EMBL/GenBank/DDBJ whole genome shotgun (WGS) entry which is preliminary data.</text>
</comment>
<dbReference type="RefSeq" id="WP_380094934.1">
    <property type="nucleotide sequence ID" value="NZ_JBHRYD010000001.1"/>
</dbReference>